<dbReference type="PANTHER" id="PTHR43629">
    <property type="entry name" value="PEPTIDYL-PROLYL CIS-TRANS ISOMERASE"/>
    <property type="match status" value="1"/>
</dbReference>
<evidence type="ECO:0000313" key="4">
    <source>
        <dbReference type="Proteomes" id="UP001265550"/>
    </source>
</evidence>
<dbReference type="PANTHER" id="PTHR43629:SF2">
    <property type="entry name" value="RHODANESE-LIKE_PPIC DOMAIN-CONTAINING PROTEIN 12, CHLOROPLASTIC"/>
    <property type="match status" value="1"/>
</dbReference>
<comment type="caution">
    <text evidence="3">The sequence shown here is derived from an EMBL/GenBank/DDBJ whole genome shotgun (WGS) entry which is preliminary data.</text>
</comment>
<dbReference type="RefSeq" id="WP_204732344.1">
    <property type="nucleotide sequence ID" value="NZ_JAVDWE010000003.1"/>
</dbReference>
<dbReference type="InterPro" id="IPR001763">
    <property type="entry name" value="Rhodanese-like_dom"/>
</dbReference>
<organism evidence="3 4">
    <name type="scientific">Hydrogenophaga laconesensis</name>
    <dbReference type="NCBI Taxonomy" id="1805971"/>
    <lineage>
        <taxon>Bacteria</taxon>
        <taxon>Pseudomonadati</taxon>
        <taxon>Pseudomonadota</taxon>
        <taxon>Betaproteobacteria</taxon>
        <taxon>Burkholderiales</taxon>
        <taxon>Comamonadaceae</taxon>
        <taxon>Hydrogenophaga</taxon>
    </lineage>
</organism>
<protein>
    <submittedName>
        <fullName evidence="3">Rhodanese-related sulfurtransferase</fullName>
    </submittedName>
</protein>
<proteinExistence type="predicted"/>
<reference evidence="3 4" key="1">
    <citation type="submission" date="2023-07" db="EMBL/GenBank/DDBJ databases">
        <title>Sorghum-associated microbial communities from plants grown in Nebraska, USA.</title>
        <authorList>
            <person name="Schachtman D."/>
        </authorList>
    </citation>
    <scope>NUCLEOTIDE SEQUENCE [LARGE SCALE GENOMIC DNA]</scope>
    <source>
        <strain evidence="3 4">BE240</strain>
    </source>
</reference>
<keyword evidence="4" id="KW-1185">Reference proteome</keyword>
<dbReference type="EMBL" id="JAVDWE010000003">
    <property type="protein sequence ID" value="MDR7093787.1"/>
    <property type="molecule type" value="Genomic_DNA"/>
</dbReference>
<dbReference type="Proteomes" id="UP001265550">
    <property type="component" value="Unassembled WGS sequence"/>
</dbReference>
<dbReference type="SMART" id="SM00450">
    <property type="entry name" value="RHOD"/>
    <property type="match status" value="1"/>
</dbReference>
<gene>
    <name evidence="3" type="ORF">J2X09_001519</name>
</gene>
<dbReference type="InterPro" id="IPR036873">
    <property type="entry name" value="Rhodanese-like_dom_sf"/>
</dbReference>
<name>A0ABU1V8M2_9BURK</name>
<dbReference type="Gene3D" id="3.40.250.10">
    <property type="entry name" value="Rhodanese-like domain"/>
    <property type="match status" value="1"/>
</dbReference>
<dbReference type="InterPro" id="IPR052204">
    <property type="entry name" value="PpiC/parvulin_rotamase"/>
</dbReference>
<dbReference type="PROSITE" id="PS50206">
    <property type="entry name" value="RHODANESE_3"/>
    <property type="match status" value="1"/>
</dbReference>
<sequence length="116" mass="12933">MNSITPAQLPDWLRQSSDPDAPEALPVVLDVREPWELQTASVKPDGFELRAMPMRTVPARLLELDRHQPIAVLCHHGGRSAQVVQFLEGNGFTHVVNIHGGIHAWSQERDPSVPVY</sequence>
<evidence type="ECO:0000259" key="2">
    <source>
        <dbReference type="PROSITE" id="PS50206"/>
    </source>
</evidence>
<evidence type="ECO:0000256" key="1">
    <source>
        <dbReference type="SAM" id="MobiDB-lite"/>
    </source>
</evidence>
<evidence type="ECO:0000313" key="3">
    <source>
        <dbReference type="EMBL" id="MDR7093787.1"/>
    </source>
</evidence>
<accession>A0ABU1V8M2</accession>
<feature type="domain" description="Rhodanese" evidence="2">
    <location>
        <begin position="27"/>
        <end position="114"/>
    </location>
</feature>
<dbReference type="SUPFAM" id="SSF52821">
    <property type="entry name" value="Rhodanese/Cell cycle control phosphatase"/>
    <property type="match status" value="1"/>
</dbReference>
<feature type="region of interest" description="Disordered" evidence="1">
    <location>
        <begin position="1"/>
        <end position="21"/>
    </location>
</feature>
<dbReference type="Pfam" id="PF00581">
    <property type="entry name" value="Rhodanese"/>
    <property type="match status" value="1"/>
</dbReference>